<keyword evidence="2" id="KW-0418">Kinase</keyword>
<dbReference type="InterPro" id="IPR013750">
    <property type="entry name" value="GHMP_kinase_C_dom"/>
</dbReference>
<name>A0A1J5MYL9_9BACT</name>
<proteinExistence type="predicted"/>
<gene>
    <name evidence="5" type="ORF">BerOc1_00904</name>
</gene>
<dbReference type="AlphaFoldDB" id="A0A1J5MYL9"/>
<evidence type="ECO:0000256" key="2">
    <source>
        <dbReference type="ARBA" id="ARBA00022777"/>
    </source>
</evidence>
<dbReference type="SUPFAM" id="SSF54211">
    <property type="entry name" value="Ribosomal protein S5 domain 2-like"/>
    <property type="match status" value="1"/>
</dbReference>
<dbReference type="OrthoDB" id="1492801at2"/>
<feature type="domain" description="GHMP kinase C-terminal" evidence="4">
    <location>
        <begin position="211"/>
        <end position="295"/>
    </location>
</feature>
<protein>
    <recommendedName>
        <fullName evidence="7">GHMP kinase C-terminal domain-containing protein</fullName>
    </recommendedName>
</protein>
<dbReference type="PIRSF" id="PIRSF004884">
    <property type="entry name" value="Sugar_kin_arch"/>
    <property type="match status" value="1"/>
</dbReference>
<sequence length="320" mass="34039">MKVTVIAQARLHFGFTNLTPGLGNVYGSVGVGLDRPFTRVTAEPAEDFSVHGPRAEQVGGYADRLAGHYGVRWRARLTVEEIVDRHSGLGSGTQTALATAAALLRLHGLGHDIREAAGAMDRGLRSGVGIAAFESGGFILDGGHPDLERPEVITPSSVLVRHDFPEDWRFVLFLPSLGPGLSGKSEKAVFRDLGDTRAVTDAICRTVLLNMLPALVDRDVEAFGRALTEVDTQTGRFFQEAQGGTYREKLAADAVGALLAAGAYGVGQSSWGPCLYGLVDGRTEDDVVRAARKFLDGHGLQGKVVQAGPNNRGAEILVQE</sequence>
<evidence type="ECO:0008006" key="7">
    <source>
        <dbReference type="Google" id="ProtNLM"/>
    </source>
</evidence>
<comment type="caution">
    <text evidence="5">The sequence shown here is derived from an EMBL/GenBank/DDBJ whole genome shotgun (WGS) entry which is preliminary data.</text>
</comment>
<evidence type="ECO:0000259" key="3">
    <source>
        <dbReference type="Pfam" id="PF00288"/>
    </source>
</evidence>
<dbReference type="NCBIfam" id="TIGR00144">
    <property type="entry name" value="beta_RFAP_syn"/>
    <property type="match status" value="1"/>
</dbReference>
<evidence type="ECO:0000256" key="1">
    <source>
        <dbReference type="ARBA" id="ARBA00022679"/>
    </source>
</evidence>
<dbReference type="GO" id="GO:0005524">
    <property type="term" value="F:ATP binding"/>
    <property type="evidence" value="ECO:0007669"/>
    <property type="project" value="InterPro"/>
</dbReference>
<organism evidence="5 6">
    <name type="scientific">Pseudodesulfovibrio hydrargyri</name>
    <dbReference type="NCBI Taxonomy" id="2125990"/>
    <lineage>
        <taxon>Bacteria</taxon>
        <taxon>Pseudomonadati</taxon>
        <taxon>Thermodesulfobacteriota</taxon>
        <taxon>Desulfovibrionia</taxon>
        <taxon>Desulfovibrionales</taxon>
        <taxon>Desulfovibrionaceae</taxon>
    </lineage>
</organism>
<keyword evidence="6" id="KW-1185">Reference proteome</keyword>
<evidence type="ECO:0000259" key="4">
    <source>
        <dbReference type="Pfam" id="PF08544"/>
    </source>
</evidence>
<dbReference type="Pfam" id="PF00288">
    <property type="entry name" value="GHMP_kinases_N"/>
    <property type="match status" value="1"/>
</dbReference>
<dbReference type="Proteomes" id="UP000181901">
    <property type="component" value="Unassembled WGS sequence"/>
</dbReference>
<dbReference type="InterPro" id="IPR020568">
    <property type="entry name" value="Ribosomal_Su5_D2-typ_SF"/>
</dbReference>
<dbReference type="InterPro" id="IPR014721">
    <property type="entry name" value="Ribsml_uS5_D2-typ_fold_subgr"/>
</dbReference>
<dbReference type="InterPro" id="IPR004422">
    <property type="entry name" value="RFAP_synthase"/>
</dbReference>
<dbReference type="Pfam" id="PF08544">
    <property type="entry name" value="GHMP_kinases_C"/>
    <property type="match status" value="1"/>
</dbReference>
<dbReference type="GO" id="GO:0016301">
    <property type="term" value="F:kinase activity"/>
    <property type="evidence" value="ECO:0007669"/>
    <property type="project" value="UniProtKB-KW"/>
</dbReference>
<dbReference type="EMBL" id="LKAQ01000002">
    <property type="protein sequence ID" value="OIQ51542.1"/>
    <property type="molecule type" value="Genomic_DNA"/>
</dbReference>
<feature type="domain" description="GHMP kinase N-terminal" evidence="3">
    <location>
        <begin position="64"/>
        <end position="137"/>
    </location>
</feature>
<keyword evidence="1" id="KW-0808">Transferase</keyword>
<dbReference type="Gene3D" id="3.30.230.10">
    <property type="match status" value="1"/>
</dbReference>
<evidence type="ECO:0000313" key="5">
    <source>
        <dbReference type="EMBL" id="OIQ51542.1"/>
    </source>
</evidence>
<evidence type="ECO:0000313" key="6">
    <source>
        <dbReference type="Proteomes" id="UP000181901"/>
    </source>
</evidence>
<dbReference type="InterPro" id="IPR006204">
    <property type="entry name" value="GHMP_kinase_N_dom"/>
</dbReference>
<dbReference type="PANTHER" id="PTHR20861">
    <property type="entry name" value="HOMOSERINE/4-DIPHOSPHOCYTIDYL-2-C-METHYL-D-ERYTHRITOL KINASE"/>
    <property type="match status" value="1"/>
</dbReference>
<dbReference type="PANTHER" id="PTHR20861:SF6">
    <property type="entry name" value="BETA-RIBOFURANOSYLPHENOL 5'-PHOSPHATE SYNTHASE"/>
    <property type="match status" value="1"/>
</dbReference>
<accession>A0A1J5MYL9</accession>
<reference evidence="5 6" key="1">
    <citation type="submission" date="2015-09" db="EMBL/GenBank/DDBJ databases">
        <title>Genome of Desulfovibrio dechloracetivorans BerOc1, a mercury methylating strain isolated from highly hydrocarbons and metals contaminated coastal sediments.</title>
        <authorList>
            <person name="Goni Urriza M."/>
            <person name="Gassie C."/>
            <person name="Bouchez O."/>
            <person name="Klopp C."/>
            <person name="Ranchou-Peyruse A."/>
            <person name="Remy G."/>
        </authorList>
    </citation>
    <scope>NUCLEOTIDE SEQUENCE [LARGE SCALE GENOMIC DNA]</scope>
    <source>
        <strain evidence="5 6">BerOc1</strain>
    </source>
</reference>
<dbReference type="RefSeq" id="WP_071544540.1">
    <property type="nucleotide sequence ID" value="NZ_LKAQ01000002.1"/>
</dbReference>